<feature type="non-terminal residue" evidence="3">
    <location>
        <position position="147"/>
    </location>
</feature>
<dbReference type="PANTHER" id="PTHR12045:SF3">
    <property type="entry name" value="INACTIVE ALLANTOICASE-RELATED"/>
    <property type="match status" value="1"/>
</dbReference>
<protein>
    <submittedName>
        <fullName evidence="3">Allantoicase</fullName>
    </submittedName>
</protein>
<reference evidence="4" key="1">
    <citation type="journal article" date="2019" name="Int. J. Syst. Evol. Microbiol.">
        <title>The Global Catalogue of Microorganisms (GCM) 10K type strain sequencing project: providing services to taxonomists for standard genome sequencing and annotation.</title>
        <authorList>
            <consortium name="The Broad Institute Genomics Platform"/>
            <consortium name="The Broad Institute Genome Sequencing Center for Infectious Disease"/>
            <person name="Wu L."/>
            <person name="Ma J."/>
        </authorList>
    </citation>
    <scope>NUCLEOTIDE SEQUENCE [LARGE SCALE GENOMIC DNA]</scope>
    <source>
        <strain evidence="4">JCM 31486</strain>
    </source>
</reference>
<name>A0ABW3MA47_9PSEU</name>
<evidence type="ECO:0000313" key="4">
    <source>
        <dbReference type="Proteomes" id="UP001597045"/>
    </source>
</evidence>
<feature type="domain" description="Allantoicase" evidence="2">
    <location>
        <begin position="16"/>
        <end position="147"/>
    </location>
</feature>
<dbReference type="InterPro" id="IPR015908">
    <property type="entry name" value="Allantoicase_dom"/>
</dbReference>
<dbReference type="Proteomes" id="UP001597045">
    <property type="component" value="Unassembled WGS sequence"/>
</dbReference>
<proteinExistence type="inferred from homology"/>
<dbReference type="InterPro" id="IPR008979">
    <property type="entry name" value="Galactose-bd-like_sf"/>
</dbReference>
<evidence type="ECO:0000256" key="1">
    <source>
        <dbReference type="ARBA" id="ARBA00009242"/>
    </source>
</evidence>
<dbReference type="Pfam" id="PF03561">
    <property type="entry name" value="Allantoicase"/>
    <property type="match status" value="1"/>
</dbReference>
<sequence length="147" mass="16111">MIDFGTLPDLAARTFGGTVMAASDEFFADKENLITPAAPTFQPHTFTPKGQQYDGWETRRRFGRTDGHDWVILRLGLAGVVRQLVVDTSFFVGNFPAECSVEGTCVAGYPSASELTGWFPLLGRSALAGDKANVFDVDVPWRVTHVR</sequence>
<dbReference type="PANTHER" id="PTHR12045">
    <property type="entry name" value="ALLANTOICASE"/>
    <property type="match status" value="1"/>
</dbReference>
<dbReference type="InterPro" id="IPR005164">
    <property type="entry name" value="Allantoicase"/>
</dbReference>
<dbReference type="EMBL" id="JBHTIS010001175">
    <property type="protein sequence ID" value="MFD1047641.1"/>
    <property type="molecule type" value="Genomic_DNA"/>
</dbReference>
<dbReference type="SUPFAM" id="SSF49785">
    <property type="entry name" value="Galactose-binding domain-like"/>
    <property type="match status" value="1"/>
</dbReference>
<keyword evidence="4" id="KW-1185">Reference proteome</keyword>
<gene>
    <name evidence="3" type="ORF">ACFQ1S_19915</name>
</gene>
<comment type="caution">
    <text evidence="3">The sequence shown here is derived from an EMBL/GenBank/DDBJ whole genome shotgun (WGS) entry which is preliminary data.</text>
</comment>
<evidence type="ECO:0000313" key="3">
    <source>
        <dbReference type="EMBL" id="MFD1047641.1"/>
    </source>
</evidence>
<dbReference type="Gene3D" id="2.60.120.260">
    <property type="entry name" value="Galactose-binding domain-like"/>
    <property type="match status" value="1"/>
</dbReference>
<organism evidence="3 4">
    <name type="scientific">Kibdelosporangium lantanae</name>
    <dbReference type="NCBI Taxonomy" id="1497396"/>
    <lineage>
        <taxon>Bacteria</taxon>
        <taxon>Bacillati</taxon>
        <taxon>Actinomycetota</taxon>
        <taxon>Actinomycetes</taxon>
        <taxon>Pseudonocardiales</taxon>
        <taxon>Pseudonocardiaceae</taxon>
        <taxon>Kibdelosporangium</taxon>
    </lineage>
</organism>
<comment type="similarity">
    <text evidence="1">Belongs to the allantoicase family.</text>
</comment>
<accession>A0ABW3MA47</accession>
<evidence type="ECO:0000259" key="2">
    <source>
        <dbReference type="Pfam" id="PF03561"/>
    </source>
</evidence>